<protein>
    <submittedName>
        <fullName evidence="1">Uncharacterized protein</fullName>
    </submittedName>
</protein>
<gene>
    <name evidence="1" type="ORF">EVAR_91339_1</name>
</gene>
<proteinExistence type="predicted"/>
<organism evidence="1 2">
    <name type="scientific">Eumeta variegata</name>
    <name type="common">Bagworm moth</name>
    <name type="synonym">Eumeta japonica</name>
    <dbReference type="NCBI Taxonomy" id="151549"/>
    <lineage>
        <taxon>Eukaryota</taxon>
        <taxon>Metazoa</taxon>
        <taxon>Ecdysozoa</taxon>
        <taxon>Arthropoda</taxon>
        <taxon>Hexapoda</taxon>
        <taxon>Insecta</taxon>
        <taxon>Pterygota</taxon>
        <taxon>Neoptera</taxon>
        <taxon>Endopterygota</taxon>
        <taxon>Lepidoptera</taxon>
        <taxon>Glossata</taxon>
        <taxon>Ditrysia</taxon>
        <taxon>Tineoidea</taxon>
        <taxon>Psychidae</taxon>
        <taxon>Oiketicinae</taxon>
        <taxon>Eumeta</taxon>
    </lineage>
</organism>
<reference evidence="1 2" key="1">
    <citation type="journal article" date="2019" name="Commun. Biol.">
        <title>The bagworm genome reveals a unique fibroin gene that provides high tensile strength.</title>
        <authorList>
            <person name="Kono N."/>
            <person name="Nakamura H."/>
            <person name="Ohtoshi R."/>
            <person name="Tomita M."/>
            <person name="Numata K."/>
            <person name="Arakawa K."/>
        </authorList>
    </citation>
    <scope>NUCLEOTIDE SEQUENCE [LARGE SCALE GENOMIC DNA]</scope>
</reference>
<sequence>MDTVTQTMETLQGDFLNDEAHAEDKVYPQEINLMGTTKKLVKLSSIVEQMDNINTCLNTNELNGLDDADLSVRLDYIEGSRESSFGLKGLDKCSATSLRQLSDKLNAHMRALETM</sequence>
<name>A0A4C1TRA6_EUMVA</name>
<keyword evidence="2" id="KW-1185">Reference proteome</keyword>
<dbReference type="OrthoDB" id="7762859at2759"/>
<dbReference type="AlphaFoldDB" id="A0A4C1TRA6"/>
<dbReference type="EMBL" id="BGZK01006055">
    <property type="protein sequence ID" value="GBP16520.1"/>
    <property type="molecule type" value="Genomic_DNA"/>
</dbReference>
<comment type="caution">
    <text evidence="1">The sequence shown here is derived from an EMBL/GenBank/DDBJ whole genome shotgun (WGS) entry which is preliminary data.</text>
</comment>
<dbReference type="Proteomes" id="UP000299102">
    <property type="component" value="Unassembled WGS sequence"/>
</dbReference>
<evidence type="ECO:0000313" key="2">
    <source>
        <dbReference type="Proteomes" id="UP000299102"/>
    </source>
</evidence>
<evidence type="ECO:0000313" key="1">
    <source>
        <dbReference type="EMBL" id="GBP16520.1"/>
    </source>
</evidence>
<accession>A0A4C1TRA6</accession>